<keyword evidence="1" id="KW-0812">Transmembrane</keyword>
<keyword evidence="1" id="KW-1133">Transmembrane helix</keyword>
<gene>
    <name evidence="2" type="ORF">KEM10_22255</name>
</gene>
<comment type="caution">
    <text evidence="2">The sequence shown here is derived from an EMBL/GenBank/DDBJ whole genome shotgun (WGS) entry which is preliminary data.</text>
</comment>
<sequence>MNTFILLLTFIILTILIIRLLLFIKFKNDLKKGKIKVFKLKEYTPFAWINVFGIFISIFFAIVFYKIQESYVYLIVWSAIGLTNLINIFIAPQNYILADKKGIKKSYIGRKHSWNKISIKQSDTNLNIFNGRKSMTFKFRTKDDLEHFTEIAQSTFKQKI</sequence>
<keyword evidence="1" id="KW-0472">Membrane</keyword>
<keyword evidence="3" id="KW-1185">Reference proteome</keyword>
<dbReference type="EMBL" id="JAGUCO010000035">
    <property type="protein sequence ID" value="MBS2101024.1"/>
    <property type="molecule type" value="Genomic_DNA"/>
</dbReference>
<feature type="transmembrane region" description="Helical" evidence="1">
    <location>
        <begin position="6"/>
        <end position="24"/>
    </location>
</feature>
<evidence type="ECO:0008006" key="4">
    <source>
        <dbReference type="Google" id="ProtNLM"/>
    </source>
</evidence>
<name>A0ABS5K1L4_9BACT</name>
<evidence type="ECO:0000313" key="3">
    <source>
        <dbReference type="Proteomes" id="UP000708576"/>
    </source>
</evidence>
<dbReference type="Proteomes" id="UP000708576">
    <property type="component" value="Unassembled WGS sequence"/>
</dbReference>
<feature type="transmembrane region" description="Helical" evidence="1">
    <location>
        <begin position="45"/>
        <end position="65"/>
    </location>
</feature>
<protein>
    <recommendedName>
        <fullName evidence="4">DUF5673 domain-containing protein</fullName>
    </recommendedName>
</protein>
<dbReference type="RefSeq" id="WP_212220005.1">
    <property type="nucleotide sequence ID" value="NZ_JAGUCO010000035.1"/>
</dbReference>
<reference evidence="2 3" key="1">
    <citation type="journal article" date="2015" name="Int. J. Syst. Evol. Microbiol.">
        <title>Carboxylicivirga linearis sp. nov., isolated from a sea cucumber culture pond.</title>
        <authorList>
            <person name="Wang F.Q."/>
            <person name="Zhou Y.X."/>
            <person name="Lin X.Z."/>
            <person name="Chen G.J."/>
            <person name="Du Z.J."/>
        </authorList>
    </citation>
    <scope>NUCLEOTIDE SEQUENCE [LARGE SCALE GENOMIC DNA]</scope>
    <source>
        <strain evidence="2 3">FB218</strain>
    </source>
</reference>
<evidence type="ECO:0000313" key="2">
    <source>
        <dbReference type="EMBL" id="MBS2101024.1"/>
    </source>
</evidence>
<proteinExistence type="predicted"/>
<accession>A0ABS5K1L4</accession>
<evidence type="ECO:0000256" key="1">
    <source>
        <dbReference type="SAM" id="Phobius"/>
    </source>
</evidence>
<feature type="transmembrane region" description="Helical" evidence="1">
    <location>
        <begin position="71"/>
        <end position="91"/>
    </location>
</feature>
<organism evidence="2 3">
    <name type="scientific">Carboxylicivirga linearis</name>
    <dbReference type="NCBI Taxonomy" id="1628157"/>
    <lineage>
        <taxon>Bacteria</taxon>
        <taxon>Pseudomonadati</taxon>
        <taxon>Bacteroidota</taxon>
        <taxon>Bacteroidia</taxon>
        <taxon>Marinilabiliales</taxon>
        <taxon>Marinilabiliaceae</taxon>
        <taxon>Carboxylicivirga</taxon>
    </lineage>
</organism>